<keyword evidence="3" id="KW-0862">Zinc</keyword>
<dbReference type="Pfam" id="PF05485">
    <property type="entry name" value="THAP"/>
    <property type="match status" value="1"/>
</dbReference>
<reference evidence="7" key="1">
    <citation type="submission" date="2020-08" db="EMBL/GenBank/DDBJ databases">
        <title>Multicomponent nature underlies the extraordinary mechanical properties of spider dragline silk.</title>
        <authorList>
            <person name="Kono N."/>
            <person name="Nakamura H."/>
            <person name="Mori M."/>
            <person name="Yoshida Y."/>
            <person name="Ohtoshi R."/>
            <person name="Malay A.D."/>
            <person name="Moran D.A.P."/>
            <person name="Tomita M."/>
            <person name="Numata K."/>
            <person name="Arakawa K."/>
        </authorList>
    </citation>
    <scope>NUCLEOTIDE SEQUENCE</scope>
</reference>
<dbReference type="PANTHER" id="PTHR46927:SF3">
    <property type="entry name" value="THAP-TYPE DOMAIN-CONTAINING PROTEIN"/>
    <property type="match status" value="1"/>
</dbReference>
<evidence type="ECO:0000256" key="4">
    <source>
        <dbReference type="ARBA" id="ARBA00023125"/>
    </source>
</evidence>
<proteinExistence type="predicted"/>
<dbReference type="GO" id="GO:0003677">
    <property type="term" value="F:DNA binding"/>
    <property type="evidence" value="ECO:0007669"/>
    <property type="project" value="UniProtKB-UniRule"/>
</dbReference>
<dbReference type="PROSITE" id="PS50950">
    <property type="entry name" value="ZF_THAP"/>
    <property type="match status" value="1"/>
</dbReference>
<dbReference type="Proteomes" id="UP000886998">
    <property type="component" value="Unassembled WGS sequence"/>
</dbReference>
<dbReference type="OrthoDB" id="6436959at2759"/>
<keyword evidence="4 5" id="KW-0238">DNA-binding</keyword>
<dbReference type="InterPro" id="IPR052224">
    <property type="entry name" value="THAP_domain_protein"/>
</dbReference>
<dbReference type="AlphaFoldDB" id="A0A8X6XFM6"/>
<keyword evidence="1" id="KW-0479">Metal-binding</keyword>
<evidence type="ECO:0000259" key="6">
    <source>
        <dbReference type="PROSITE" id="PS50950"/>
    </source>
</evidence>
<organism evidence="7 8">
    <name type="scientific">Trichonephila inaurata madagascariensis</name>
    <dbReference type="NCBI Taxonomy" id="2747483"/>
    <lineage>
        <taxon>Eukaryota</taxon>
        <taxon>Metazoa</taxon>
        <taxon>Ecdysozoa</taxon>
        <taxon>Arthropoda</taxon>
        <taxon>Chelicerata</taxon>
        <taxon>Arachnida</taxon>
        <taxon>Araneae</taxon>
        <taxon>Araneomorphae</taxon>
        <taxon>Entelegynae</taxon>
        <taxon>Araneoidea</taxon>
        <taxon>Nephilidae</taxon>
        <taxon>Trichonephila</taxon>
        <taxon>Trichonephila inaurata</taxon>
    </lineage>
</organism>
<gene>
    <name evidence="7" type="primary">AVEN_5131_1</name>
    <name evidence="7" type="ORF">TNIN_88061</name>
</gene>
<feature type="domain" description="THAP-type" evidence="6">
    <location>
        <begin position="1"/>
        <end position="82"/>
    </location>
</feature>
<sequence>MREACDVTYSSTNVWIPKRRKWIQAISRKDFAPSKNSKVCELHFSDDAIRRYTKAYNEKTGEKICVPLKRFRLQNFAVPTIFTDFPTYLSNSANPARECPEQRLQRLENEHLQCSIQASIISKEEFEKKSFTSFPELVECLKAEELQDKWTVKMI</sequence>
<evidence type="ECO:0000313" key="8">
    <source>
        <dbReference type="Proteomes" id="UP000886998"/>
    </source>
</evidence>
<dbReference type="EMBL" id="BMAV01008972">
    <property type="protein sequence ID" value="GFY52943.1"/>
    <property type="molecule type" value="Genomic_DNA"/>
</dbReference>
<evidence type="ECO:0000256" key="3">
    <source>
        <dbReference type="ARBA" id="ARBA00022833"/>
    </source>
</evidence>
<evidence type="ECO:0000256" key="2">
    <source>
        <dbReference type="ARBA" id="ARBA00022771"/>
    </source>
</evidence>
<evidence type="ECO:0000256" key="5">
    <source>
        <dbReference type="PROSITE-ProRule" id="PRU00309"/>
    </source>
</evidence>
<dbReference type="InterPro" id="IPR006612">
    <property type="entry name" value="THAP_Znf"/>
</dbReference>
<evidence type="ECO:0000313" key="7">
    <source>
        <dbReference type="EMBL" id="GFY52943.1"/>
    </source>
</evidence>
<evidence type="ECO:0000256" key="1">
    <source>
        <dbReference type="ARBA" id="ARBA00022723"/>
    </source>
</evidence>
<dbReference type="PANTHER" id="PTHR46927">
    <property type="entry name" value="AGAP005574-PA"/>
    <property type="match status" value="1"/>
</dbReference>
<accession>A0A8X6XFM6</accession>
<comment type="caution">
    <text evidence="7">The sequence shown here is derived from an EMBL/GenBank/DDBJ whole genome shotgun (WGS) entry which is preliminary data.</text>
</comment>
<protein>
    <submittedName>
        <fullName evidence="7">THAP-type domain-containing protein</fullName>
    </submittedName>
</protein>
<keyword evidence="8" id="KW-1185">Reference proteome</keyword>
<dbReference type="SUPFAM" id="SSF57716">
    <property type="entry name" value="Glucocorticoid receptor-like (DNA-binding domain)"/>
    <property type="match status" value="1"/>
</dbReference>
<name>A0A8X6XFM6_9ARAC</name>
<dbReference type="GO" id="GO:0008270">
    <property type="term" value="F:zinc ion binding"/>
    <property type="evidence" value="ECO:0007669"/>
    <property type="project" value="UniProtKB-KW"/>
</dbReference>
<keyword evidence="2 5" id="KW-0863">Zinc-finger</keyword>